<evidence type="ECO:0000313" key="1">
    <source>
        <dbReference type="EMBL" id="KAI0089835.1"/>
    </source>
</evidence>
<protein>
    <submittedName>
        <fullName evidence="1">Uncharacterized protein</fullName>
    </submittedName>
</protein>
<reference evidence="1" key="1">
    <citation type="journal article" date="2021" name="Environ. Microbiol.">
        <title>Gene family expansions and transcriptome signatures uncover fungal adaptations to wood decay.</title>
        <authorList>
            <person name="Hage H."/>
            <person name="Miyauchi S."/>
            <person name="Viragh M."/>
            <person name="Drula E."/>
            <person name="Min B."/>
            <person name="Chaduli D."/>
            <person name="Navarro D."/>
            <person name="Favel A."/>
            <person name="Norest M."/>
            <person name="Lesage-Meessen L."/>
            <person name="Balint B."/>
            <person name="Merenyi Z."/>
            <person name="de Eugenio L."/>
            <person name="Morin E."/>
            <person name="Martinez A.T."/>
            <person name="Baldrian P."/>
            <person name="Stursova M."/>
            <person name="Martinez M.J."/>
            <person name="Novotny C."/>
            <person name="Magnuson J.K."/>
            <person name="Spatafora J.W."/>
            <person name="Maurice S."/>
            <person name="Pangilinan J."/>
            <person name="Andreopoulos W."/>
            <person name="LaButti K."/>
            <person name="Hundley H."/>
            <person name="Na H."/>
            <person name="Kuo A."/>
            <person name="Barry K."/>
            <person name="Lipzen A."/>
            <person name="Henrissat B."/>
            <person name="Riley R."/>
            <person name="Ahrendt S."/>
            <person name="Nagy L.G."/>
            <person name="Grigoriev I.V."/>
            <person name="Martin F."/>
            <person name="Rosso M.N."/>
        </authorList>
    </citation>
    <scope>NUCLEOTIDE SEQUENCE</scope>
    <source>
        <strain evidence="1">CBS 384.51</strain>
    </source>
</reference>
<dbReference type="Proteomes" id="UP001055072">
    <property type="component" value="Unassembled WGS sequence"/>
</dbReference>
<evidence type="ECO:0000313" key="2">
    <source>
        <dbReference type="Proteomes" id="UP001055072"/>
    </source>
</evidence>
<gene>
    <name evidence="1" type="ORF">BDY19DRAFT_1003314</name>
</gene>
<accession>A0ACB8U6E2</accession>
<sequence>MHGPHVEIGLGDVIFSFVVNDTLSFQPSRSTESFIWRYMIMPSLVRSLVTSLKVSSIGCSCYERRNTRDLHMTRPVHSSSSIFPYLFHLPHMHLLLEVPEYASCLSLYMLRSFRSTVQPLLPIVHCAPQSSLFTLIGRNPNWLHCTVRSPGSTLVPLYYAVRSSLFLGATLSS</sequence>
<keyword evidence="2" id="KW-1185">Reference proteome</keyword>
<name>A0ACB8U6E2_9APHY</name>
<organism evidence="1 2">
    <name type="scientific">Irpex rosettiformis</name>
    <dbReference type="NCBI Taxonomy" id="378272"/>
    <lineage>
        <taxon>Eukaryota</taxon>
        <taxon>Fungi</taxon>
        <taxon>Dikarya</taxon>
        <taxon>Basidiomycota</taxon>
        <taxon>Agaricomycotina</taxon>
        <taxon>Agaricomycetes</taxon>
        <taxon>Polyporales</taxon>
        <taxon>Irpicaceae</taxon>
        <taxon>Irpex</taxon>
    </lineage>
</organism>
<comment type="caution">
    <text evidence="1">The sequence shown here is derived from an EMBL/GenBank/DDBJ whole genome shotgun (WGS) entry which is preliminary data.</text>
</comment>
<dbReference type="EMBL" id="MU274909">
    <property type="protein sequence ID" value="KAI0089835.1"/>
    <property type="molecule type" value="Genomic_DNA"/>
</dbReference>
<proteinExistence type="predicted"/>